<accession>A0A8J3CVD6</accession>
<reference evidence="2" key="1">
    <citation type="journal article" date="2014" name="Int. J. Syst. Evol. Microbiol.">
        <title>Complete genome sequence of Corynebacterium casei LMG S-19264T (=DSM 44701T), isolated from a smear-ripened cheese.</title>
        <authorList>
            <consortium name="US DOE Joint Genome Institute (JGI-PGF)"/>
            <person name="Walter F."/>
            <person name="Albersmeier A."/>
            <person name="Kalinowski J."/>
            <person name="Ruckert C."/>
        </authorList>
    </citation>
    <scope>NUCLEOTIDE SEQUENCE</scope>
    <source>
        <strain evidence="2">KCTC 32513</strain>
    </source>
</reference>
<dbReference type="Proteomes" id="UP000634004">
    <property type="component" value="Unassembled WGS sequence"/>
</dbReference>
<keyword evidence="3" id="KW-1185">Reference proteome</keyword>
<protein>
    <recommendedName>
        <fullName evidence="1">DUF11 domain-containing protein</fullName>
    </recommendedName>
</protein>
<proteinExistence type="predicted"/>
<dbReference type="Pfam" id="PF01345">
    <property type="entry name" value="DUF11"/>
    <property type="match status" value="1"/>
</dbReference>
<evidence type="ECO:0000313" key="2">
    <source>
        <dbReference type="EMBL" id="GHB05667.1"/>
    </source>
</evidence>
<gene>
    <name evidence="2" type="ORF">GCM10009069_30090</name>
</gene>
<comment type="caution">
    <text evidence="2">The sequence shown here is derived from an EMBL/GenBank/DDBJ whole genome shotgun (WGS) entry which is preliminary data.</text>
</comment>
<evidence type="ECO:0000313" key="3">
    <source>
        <dbReference type="Proteomes" id="UP000634004"/>
    </source>
</evidence>
<evidence type="ECO:0000259" key="1">
    <source>
        <dbReference type="Pfam" id="PF01345"/>
    </source>
</evidence>
<name>A0A8J3CVD6_9PROT</name>
<dbReference type="InterPro" id="IPR001434">
    <property type="entry name" value="OmcB-like_DUF11"/>
</dbReference>
<dbReference type="EMBL" id="BMZH01000030">
    <property type="protein sequence ID" value="GHB05667.1"/>
    <property type="molecule type" value="Genomic_DNA"/>
</dbReference>
<sequence length="1680" mass="181853">MALLPSAHAATFGTEVTGNANLSYDVGGTQVIIPTNSVSFTIVPPQVDPIVKFFRFTPNNPQLTASINGADFSPSGSLDGPFIQVDPQGLVGTGIDLGSPLGFSRANTFLPQEPIFISVDYITGNNTSGLIETLTLKIFTQSGDTDVFRLYETGPDTGVFWAYLPTTRSAKAPNDGYVSIISGEDIIAEFEDNRRAVINATNTSEIIAENRIFDSVSGGLIDGVGVRLINVDTGAEATVFGIDDVTPYPSHVISGAVTMDADGTVYEPGAGAFIFPRVEPGRYKIQVESPTGYGLASILNSGTIAERGWAGFLVSTPSFGDVFEHTETGPIRFDIPLDPQSDLSVTLSTNTLFADIGDLVTYTAQVINLGVATVPVTLDTVLPKGFRYIEGSTQGASSVGPEPVIDPNGRRLTYGLGVLGPGGSASIDFTAIIGPNVWVGEATATAAGTDNTGAAITNRASSSLTLREDLLRSNATVTGRIAEGACDIDAPWVRAIQRGRGVAGIRIYMETGAYVVSDENGQFHFEGVRQGTHVVQVDRQTLPPDYELVRCKENTRYTGSAQSQFVDVQGGGLWRADFFLRKSVNNGLAKNEVTDQKTLSDAERFNDVWLAKQTDAPEWVYPDPNRTPSKPSINVGIKHPVGSRVAMTVNGRPVDTANLVARDTDVLRTVMISHFKGVDILSGENVISVTIQSAEGGILAVVEKRIAYVEEISRASAVVSESILVADGRTTPVLAIRLEDRAGRAVHVGREASVSIPTPYRLQSDARNDQFGPSEVDNISALGADDRLFVEQDGVLRLRLQPTLQTGPVTVQVTLDDGRIVPVEFYIRPEKRDWIVVGLAETTIASERIRDNMVGLAGSKSAGVTRTTETSADGRVAFFAKGMIKGEWLMTLAIDTDKGRGSRDGDFLTEIDPNAYYTLYGDASYQALDGSSRYPLFLKLEKDTAYALFGDFDTGLQEGKLTLYNRRLSGLKAEYLSETFQVQAFAAETNQGFAKDELPADGTSGPYRLSNTDILAQSETVIVETRDRVRADIVLDRRELVRFRDYTLDYFTGELIFSFPVALSDADFNPNVIIVDYETSEQVERNITFGGRAQATLLDGQLKLGVNVISEDGSHVSAGSLKRLAGIDGLLKFGADTELRLEYAASEDASMIGVREAKLAEITHTSRNLSGEAYYREEEAGFGLGQTNSNTSSIRRYGLRGSIRLSEFTTEDAARRGVRTLDTALYREENLTTGDTRDAGEVTVKHQSARLSFAAGLRAARDRLIGRGLRESVLALARANYSIPRLGLSLLASREQPISGGDEVSDFPQRTLIGMDKTLGSRAILNLRHEITESGSTKAQNTAFGVTVNPWRGSTLSASSDLVQGQSLRRFGATLTLDQELRLSERWAASAGLRSRRVFARSVGVMDEFIQVAPDAAVSPLEINEDFTAAYAGLSYRDDLMVASIRGETRQAVSEDAYIVTASVARELSERLSMAGSSRITLRDPQTGASSEQVDVRMGVAWRPNGNGLIILNRTDFGLQSGGTQRARTKWVNNLSANMMVRENLELSFNHGIKYVLEDASFGRETSLVNLVGAETRFDVSPYIDLGLTGSILFDDAGNQRYSYGPSLGFAPADNIWMSLGYNFAGFEDADFAAAEQSRKGVYLKLRMKFDERSLRGLLQHVSPGQRQDAPNSPAAVWLN</sequence>
<feature type="domain" description="DUF11" evidence="1">
    <location>
        <begin position="342"/>
        <end position="452"/>
    </location>
</feature>
<reference evidence="2" key="2">
    <citation type="submission" date="2020-09" db="EMBL/GenBank/DDBJ databases">
        <authorList>
            <person name="Sun Q."/>
            <person name="Kim S."/>
        </authorList>
    </citation>
    <scope>NUCLEOTIDE SEQUENCE</scope>
    <source>
        <strain evidence="2">KCTC 32513</strain>
    </source>
</reference>
<organism evidence="2 3">
    <name type="scientific">Algimonas arctica</name>
    <dbReference type="NCBI Taxonomy" id="1479486"/>
    <lineage>
        <taxon>Bacteria</taxon>
        <taxon>Pseudomonadati</taxon>
        <taxon>Pseudomonadota</taxon>
        <taxon>Alphaproteobacteria</taxon>
        <taxon>Maricaulales</taxon>
        <taxon>Robiginitomaculaceae</taxon>
        <taxon>Algimonas</taxon>
    </lineage>
</organism>